<dbReference type="EMBL" id="JAESWA010000017">
    <property type="protein sequence ID" value="MBL4930974.1"/>
    <property type="molecule type" value="Genomic_DNA"/>
</dbReference>
<gene>
    <name evidence="2" type="ORF">JK634_04090</name>
</gene>
<keyword evidence="1" id="KW-0472">Membrane</keyword>
<evidence type="ECO:0000256" key="1">
    <source>
        <dbReference type="SAM" id="Phobius"/>
    </source>
</evidence>
<proteinExistence type="predicted"/>
<dbReference type="Pfam" id="PF14898">
    <property type="entry name" value="DUF4491"/>
    <property type="match status" value="1"/>
</dbReference>
<evidence type="ECO:0000313" key="2">
    <source>
        <dbReference type="EMBL" id="MBL4930974.1"/>
    </source>
</evidence>
<feature type="transmembrane region" description="Helical" evidence="1">
    <location>
        <begin position="6"/>
        <end position="23"/>
    </location>
</feature>
<name>A0A937K3N6_9CLOT</name>
<keyword evidence="1" id="KW-0812">Transmembrane</keyword>
<reference evidence="2" key="1">
    <citation type="submission" date="2021-01" db="EMBL/GenBank/DDBJ databases">
        <title>Genome public.</title>
        <authorList>
            <person name="Liu C."/>
            <person name="Sun Q."/>
        </authorList>
    </citation>
    <scope>NUCLEOTIDE SEQUENCE</scope>
    <source>
        <strain evidence="2">YIM B02565</strain>
    </source>
</reference>
<dbReference type="InterPro" id="IPR027890">
    <property type="entry name" value="DUF4491"/>
</dbReference>
<sequence>MNYYGIIIGIGAFFIIGFLHPLVVKSEFYFGKRIWPLFLIAGIICLVGSISIKEVIASVLLGILGFALFWGIMELFEQENRVNKGWYPRNNKRK</sequence>
<feature type="transmembrane region" description="Helical" evidence="1">
    <location>
        <begin position="58"/>
        <end position="76"/>
    </location>
</feature>
<feature type="transmembrane region" description="Helical" evidence="1">
    <location>
        <begin position="35"/>
        <end position="52"/>
    </location>
</feature>
<keyword evidence="3" id="KW-1185">Reference proteome</keyword>
<keyword evidence="1" id="KW-1133">Transmembrane helix</keyword>
<comment type="caution">
    <text evidence="2">The sequence shown here is derived from an EMBL/GenBank/DDBJ whole genome shotgun (WGS) entry which is preliminary data.</text>
</comment>
<evidence type="ECO:0000313" key="3">
    <source>
        <dbReference type="Proteomes" id="UP000623681"/>
    </source>
</evidence>
<protein>
    <submittedName>
        <fullName evidence="2">DUF4491 family protein</fullName>
    </submittedName>
</protein>
<organism evidence="2 3">
    <name type="scientific">Clostridium paridis</name>
    <dbReference type="NCBI Taxonomy" id="2803863"/>
    <lineage>
        <taxon>Bacteria</taxon>
        <taxon>Bacillati</taxon>
        <taxon>Bacillota</taxon>
        <taxon>Clostridia</taxon>
        <taxon>Eubacteriales</taxon>
        <taxon>Clostridiaceae</taxon>
        <taxon>Clostridium</taxon>
    </lineage>
</organism>
<dbReference type="RefSeq" id="WP_202766349.1">
    <property type="nucleotide sequence ID" value="NZ_JAESWA010000017.1"/>
</dbReference>
<accession>A0A937K3N6</accession>
<dbReference type="AlphaFoldDB" id="A0A937K3N6"/>
<dbReference type="Proteomes" id="UP000623681">
    <property type="component" value="Unassembled WGS sequence"/>
</dbReference>